<dbReference type="Pfam" id="PF00196">
    <property type="entry name" value="GerE"/>
    <property type="match status" value="1"/>
</dbReference>
<evidence type="ECO:0000313" key="7">
    <source>
        <dbReference type="Proteomes" id="UP001221217"/>
    </source>
</evidence>
<keyword evidence="1" id="KW-0805">Transcription regulation</keyword>
<keyword evidence="4" id="KW-0812">Transmembrane</keyword>
<evidence type="ECO:0000256" key="3">
    <source>
        <dbReference type="ARBA" id="ARBA00023163"/>
    </source>
</evidence>
<evidence type="ECO:0000256" key="4">
    <source>
        <dbReference type="SAM" id="Phobius"/>
    </source>
</evidence>
<dbReference type="GO" id="GO:0003677">
    <property type="term" value="F:DNA binding"/>
    <property type="evidence" value="ECO:0007669"/>
    <property type="project" value="UniProtKB-KW"/>
</dbReference>
<accession>A0AAJ1IFC7</accession>
<dbReference type="PANTHER" id="PTHR44688:SF16">
    <property type="entry name" value="DNA-BINDING TRANSCRIPTIONAL ACTIVATOR DEVR_DOSR"/>
    <property type="match status" value="1"/>
</dbReference>
<evidence type="ECO:0000259" key="5">
    <source>
        <dbReference type="PROSITE" id="PS50043"/>
    </source>
</evidence>
<keyword evidence="4" id="KW-1133">Transmembrane helix</keyword>
<feature type="transmembrane region" description="Helical" evidence="4">
    <location>
        <begin position="76"/>
        <end position="98"/>
    </location>
</feature>
<keyword evidence="4" id="KW-0472">Membrane</keyword>
<dbReference type="GO" id="GO:0006355">
    <property type="term" value="P:regulation of DNA-templated transcription"/>
    <property type="evidence" value="ECO:0007669"/>
    <property type="project" value="InterPro"/>
</dbReference>
<feature type="transmembrane region" description="Helical" evidence="4">
    <location>
        <begin position="180"/>
        <end position="199"/>
    </location>
</feature>
<protein>
    <submittedName>
        <fullName evidence="6">Helix-turn-helix transcriptional regulator</fullName>
    </submittedName>
</protein>
<evidence type="ECO:0000256" key="2">
    <source>
        <dbReference type="ARBA" id="ARBA00023125"/>
    </source>
</evidence>
<keyword evidence="3" id="KW-0804">Transcription</keyword>
<dbReference type="AlphaFoldDB" id="A0AAJ1IFC7"/>
<evidence type="ECO:0000313" key="6">
    <source>
        <dbReference type="EMBL" id="MDC7226778.1"/>
    </source>
</evidence>
<dbReference type="InterPro" id="IPR036388">
    <property type="entry name" value="WH-like_DNA-bd_sf"/>
</dbReference>
<feature type="transmembrane region" description="Helical" evidence="4">
    <location>
        <begin position="36"/>
        <end position="56"/>
    </location>
</feature>
<dbReference type="Proteomes" id="UP001221217">
    <property type="component" value="Unassembled WGS sequence"/>
</dbReference>
<dbReference type="PRINTS" id="PR00038">
    <property type="entry name" value="HTHLUXR"/>
</dbReference>
<dbReference type="SUPFAM" id="SSF46894">
    <property type="entry name" value="C-terminal effector domain of the bipartite response regulators"/>
    <property type="match status" value="1"/>
</dbReference>
<gene>
    <name evidence="6" type="ORF">PQJ61_08430</name>
</gene>
<dbReference type="InterPro" id="IPR016032">
    <property type="entry name" value="Sig_transdc_resp-reg_C-effctor"/>
</dbReference>
<dbReference type="EMBL" id="JAQQAL010000017">
    <property type="protein sequence ID" value="MDC7226778.1"/>
    <property type="molecule type" value="Genomic_DNA"/>
</dbReference>
<dbReference type="PROSITE" id="PS00622">
    <property type="entry name" value="HTH_LUXR_1"/>
    <property type="match status" value="1"/>
</dbReference>
<evidence type="ECO:0000256" key="1">
    <source>
        <dbReference type="ARBA" id="ARBA00023015"/>
    </source>
</evidence>
<feature type="transmembrane region" description="Helical" evidence="4">
    <location>
        <begin position="150"/>
        <end position="168"/>
    </location>
</feature>
<feature type="domain" description="HTH luxR-type" evidence="5">
    <location>
        <begin position="245"/>
        <end position="310"/>
    </location>
</feature>
<proteinExistence type="predicted"/>
<comment type="caution">
    <text evidence="6">The sequence shown here is derived from an EMBL/GenBank/DDBJ whole genome shotgun (WGS) entry which is preliminary data.</text>
</comment>
<feature type="transmembrane region" description="Helical" evidence="4">
    <location>
        <begin position="205"/>
        <end position="223"/>
    </location>
</feature>
<dbReference type="CDD" id="cd06170">
    <property type="entry name" value="LuxR_C_like"/>
    <property type="match status" value="1"/>
</dbReference>
<dbReference type="Gene3D" id="1.10.10.10">
    <property type="entry name" value="Winged helix-like DNA-binding domain superfamily/Winged helix DNA-binding domain"/>
    <property type="match status" value="1"/>
</dbReference>
<organism evidence="6 7">
    <name type="scientific">Candidatus Thalassospirochaeta sargassi</name>
    <dbReference type="NCBI Taxonomy" id="3119039"/>
    <lineage>
        <taxon>Bacteria</taxon>
        <taxon>Pseudomonadati</taxon>
        <taxon>Spirochaetota</taxon>
        <taxon>Spirochaetia</taxon>
        <taxon>Spirochaetales</taxon>
        <taxon>Spirochaetaceae</taxon>
        <taxon>Candidatus Thalassospirochaeta</taxon>
    </lineage>
</organism>
<dbReference type="SMART" id="SM00421">
    <property type="entry name" value="HTH_LUXR"/>
    <property type="match status" value="1"/>
</dbReference>
<dbReference type="PROSITE" id="PS50043">
    <property type="entry name" value="HTH_LUXR_2"/>
    <property type="match status" value="1"/>
</dbReference>
<feature type="transmembrane region" description="Helical" evidence="4">
    <location>
        <begin position="110"/>
        <end position="130"/>
    </location>
</feature>
<keyword evidence="2" id="KW-0238">DNA-binding</keyword>
<name>A0AAJ1IFC7_9SPIO</name>
<dbReference type="InterPro" id="IPR000792">
    <property type="entry name" value="Tscrpt_reg_LuxR_C"/>
</dbReference>
<dbReference type="PANTHER" id="PTHR44688">
    <property type="entry name" value="DNA-BINDING TRANSCRIPTIONAL ACTIVATOR DEVR_DOSR"/>
    <property type="match status" value="1"/>
</dbReference>
<feature type="transmembrane region" description="Helical" evidence="4">
    <location>
        <begin position="6"/>
        <end position="29"/>
    </location>
</feature>
<sequence length="310" mass="35796">MWRLASEFFLICHFSLIFSLTFLCTVFFIRTRDRIVGRLLLILTALFIHSFASLFYNIFSDELAAAVGQVAPGISLFLLVLTCVTVPVVIYGVCRYMLSLLELNEKRHRIGTGIITVCALFFFLFGLYFIVFLHGSDWSVALSHALNELFIYGSLFLFFPALTAAIFLKRTREIRNRQLLLSIIISFIPIGIFAVIDLLRLMDSAYKLVYLSYVVFLIHVYLFTSRHYMHRYEPEEKDLSKLTECFCLAMEISEREGEIVRLLIEGRSNNEISESLFISQNTVKTHVRNIYRKAGVSNRLQLLAKIRSHP</sequence>
<reference evidence="6 7" key="1">
    <citation type="submission" date="2022-12" db="EMBL/GenBank/DDBJ databases">
        <title>Metagenome assembled genome from gulf of manar.</title>
        <authorList>
            <person name="Kohli P."/>
            <person name="Pk S."/>
            <person name="Venkata Ramana C."/>
            <person name="Sasikala C."/>
        </authorList>
    </citation>
    <scope>NUCLEOTIDE SEQUENCE [LARGE SCALE GENOMIC DNA]</scope>
    <source>
        <strain evidence="6">JB008</strain>
    </source>
</reference>